<feature type="signal peptide" evidence="1">
    <location>
        <begin position="1"/>
        <end position="22"/>
    </location>
</feature>
<gene>
    <name evidence="2" type="ORF">AK812_SmicGene24927</name>
</gene>
<comment type="caution">
    <text evidence="2">The sequence shown here is derived from an EMBL/GenBank/DDBJ whole genome shotgun (WGS) entry which is preliminary data.</text>
</comment>
<dbReference type="Proteomes" id="UP000186817">
    <property type="component" value="Unassembled WGS sequence"/>
</dbReference>
<protein>
    <submittedName>
        <fullName evidence="2">Uncharacterized protein</fullName>
    </submittedName>
</protein>
<dbReference type="OrthoDB" id="418933at2759"/>
<proteinExistence type="predicted"/>
<sequence length="457" mass="50871">MPAFSILRFFSTFAFALVQVAARFSEGCESVAELLQLNMSKILALSRKAARREEEMGYRDLMLFAPLLSAIQRKQSAGLASCPCAFAAAATVGISMEMTGLEYGAVRTNFDYMTTFGRLTLLENALEEALKLCVELGARKWPIDYAEKILWEIDRYVRENLQSIEAWVAESQEEVTITDEQHLDALADAAEVLGSEGLDWWPTRGTLIALLRHGRRSGPLSRGKLDVVDHDVDVMVGVSSEEEWVQRRPAIQQKLHARGWNACFERHSVAAPYGSFEYNLARRDLFLCTRTNPKVTLDIATYITEGPIAIAQKYCPGAGIGCWIPRNDGSFRGSQGRLRVSAIRPFGRCKAGDISVPCPRNPLETLRATTPINFTKNCVALPDTKQRLDRDVYESDKDPWLSEGLTGEDVDILRHRAAELDRDGYMSMTPYLHCSEALALAAANASVVSHTSRRQSP</sequence>
<name>A0A1Q9DDA0_SYMMI</name>
<evidence type="ECO:0000313" key="3">
    <source>
        <dbReference type="Proteomes" id="UP000186817"/>
    </source>
</evidence>
<feature type="chain" id="PRO_5013158589" evidence="1">
    <location>
        <begin position="23"/>
        <end position="457"/>
    </location>
</feature>
<dbReference type="AlphaFoldDB" id="A0A1Q9DDA0"/>
<accession>A0A1Q9DDA0</accession>
<dbReference type="EMBL" id="LSRX01000591">
    <property type="protein sequence ID" value="OLP93193.1"/>
    <property type="molecule type" value="Genomic_DNA"/>
</dbReference>
<organism evidence="2 3">
    <name type="scientific">Symbiodinium microadriaticum</name>
    <name type="common">Dinoflagellate</name>
    <name type="synonym">Zooxanthella microadriatica</name>
    <dbReference type="NCBI Taxonomy" id="2951"/>
    <lineage>
        <taxon>Eukaryota</taxon>
        <taxon>Sar</taxon>
        <taxon>Alveolata</taxon>
        <taxon>Dinophyceae</taxon>
        <taxon>Suessiales</taxon>
        <taxon>Symbiodiniaceae</taxon>
        <taxon>Symbiodinium</taxon>
    </lineage>
</organism>
<evidence type="ECO:0000256" key="1">
    <source>
        <dbReference type="SAM" id="SignalP"/>
    </source>
</evidence>
<reference evidence="2 3" key="1">
    <citation type="submission" date="2016-02" db="EMBL/GenBank/DDBJ databases">
        <title>Genome analysis of coral dinoflagellate symbionts highlights evolutionary adaptations to a symbiotic lifestyle.</title>
        <authorList>
            <person name="Aranda M."/>
            <person name="Li Y."/>
            <person name="Liew Y.J."/>
            <person name="Baumgarten S."/>
            <person name="Simakov O."/>
            <person name="Wilson M."/>
            <person name="Piel J."/>
            <person name="Ashoor H."/>
            <person name="Bougouffa S."/>
            <person name="Bajic V.B."/>
            <person name="Ryu T."/>
            <person name="Ravasi T."/>
            <person name="Bayer T."/>
            <person name="Micklem G."/>
            <person name="Kim H."/>
            <person name="Bhak J."/>
            <person name="Lajeunesse T.C."/>
            <person name="Voolstra C.R."/>
        </authorList>
    </citation>
    <scope>NUCLEOTIDE SEQUENCE [LARGE SCALE GENOMIC DNA]</scope>
    <source>
        <strain evidence="2 3">CCMP2467</strain>
    </source>
</reference>
<evidence type="ECO:0000313" key="2">
    <source>
        <dbReference type="EMBL" id="OLP93193.1"/>
    </source>
</evidence>
<keyword evidence="1" id="KW-0732">Signal</keyword>
<keyword evidence="3" id="KW-1185">Reference proteome</keyword>